<dbReference type="GO" id="GO:0019432">
    <property type="term" value="P:triglyceride biosynthetic process"/>
    <property type="evidence" value="ECO:0007669"/>
    <property type="project" value="TreeGrafter"/>
</dbReference>
<keyword evidence="9" id="KW-0319">Glycerol metabolism</keyword>
<evidence type="ECO:0000256" key="10">
    <source>
        <dbReference type="ARBA" id="ARBA00022824"/>
    </source>
</evidence>
<keyword evidence="11" id="KW-1133">Transmembrane helix</keyword>
<gene>
    <name evidence="15" type="ORF">PENTCL1PPCAC_1888</name>
</gene>
<dbReference type="PANTHER" id="PTHR12317">
    <property type="entry name" value="DIACYLGLYCEROL O-ACYLTRANSFERASE"/>
    <property type="match status" value="1"/>
</dbReference>
<dbReference type="Pfam" id="PF03982">
    <property type="entry name" value="DAGAT"/>
    <property type="match status" value="1"/>
</dbReference>
<evidence type="ECO:0000256" key="1">
    <source>
        <dbReference type="ARBA" id="ARBA00004477"/>
    </source>
</evidence>
<keyword evidence="10" id="KW-0256">Endoplasmic reticulum</keyword>
<keyword evidence="13" id="KW-0472">Membrane</keyword>
<dbReference type="GO" id="GO:0005789">
    <property type="term" value="C:endoplasmic reticulum membrane"/>
    <property type="evidence" value="ECO:0007669"/>
    <property type="project" value="UniProtKB-SubCell"/>
</dbReference>
<evidence type="ECO:0000256" key="3">
    <source>
        <dbReference type="ARBA" id="ARBA00005189"/>
    </source>
</evidence>
<dbReference type="GO" id="GO:0006071">
    <property type="term" value="P:glycerol metabolic process"/>
    <property type="evidence" value="ECO:0007669"/>
    <property type="project" value="UniProtKB-KW"/>
</dbReference>
<dbReference type="EMBL" id="BTSX01000001">
    <property type="protein sequence ID" value="GMS79713.1"/>
    <property type="molecule type" value="Genomic_DNA"/>
</dbReference>
<protein>
    <recommendedName>
        <fullName evidence="5">diacylglycerol O-acyltransferase</fullName>
        <ecNumber evidence="5">2.3.1.20</ecNumber>
    </recommendedName>
</protein>
<evidence type="ECO:0000313" key="15">
    <source>
        <dbReference type="EMBL" id="GMS79713.1"/>
    </source>
</evidence>
<reference evidence="15" key="1">
    <citation type="submission" date="2023-10" db="EMBL/GenBank/DDBJ databases">
        <title>Genome assembly of Pristionchus species.</title>
        <authorList>
            <person name="Yoshida K."/>
            <person name="Sommer R.J."/>
        </authorList>
    </citation>
    <scope>NUCLEOTIDE SEQUENCE</scope>
    <source>
        <strain evidence="15">RS0144</strain>
    </source>
</reference>
<comment type="pathway">
    <text evidence="3">Lipid metabolism.</text>
</comment>
<dbReference type="AlphaFoldDB" id="A0AAV5S9Y1"/>
<evidence type="ECO:0000256" key="2">
    <source>
        <dbReference type="ARBA" id="ARBA00004771"/>
    </source>
</evidence>
<keyword evidence="7" id="KW-0808">Transferase</keyword>
<comment type="caution">
    <text evidence="15">The sequence shown here is derived from an EMBL/GenBank/DDBJ whole genome shotgun (WGS) entry which is preliminary data.</text>
</comment>
<keyword evidence="8" id="KW-0812">Transmembrane</keyword>
<name>A0AAV5S9Y1_9BILA</name>
<sequence>QMIFGLAPVVFLYFIWMWWDWNSPYKGGYSSRYFLNLRIHKWFCQYFPLKLHTSSDLPNDQNYLIVMHPHGVIGASSYHFMSNGSGLMDKFPKINFHACTLVANFWVPFRREWLMLHGIINCSRESLNYVLGDPRKGQATLLVVGGAQEALDAHPGKHVLTLKKRKGFIKAALVNGASLVPCFAFGENDIFLQASNKEGTIVRWVQTLVKNMCGVSPVVFHGRGIFNYSFGFMPFRTPLNTVLGAPISVEKTEHPTQAQIDELHTLYIQRLTELYEENKKKYGVQADNHLIIK</sequence>
<evidence type="ECO:0000256" key="4">
    <source>
        <dbReference type="ARBA" id="ARBA00005420"/>
    </source>
</evidence>
<comment type="subcellular location">
    <subcellularLocation>
        <location evidence="1">Endoplasmic reticulum membrane</location>
        <topology evidence="1">Multi-pass membrane protein</topology>
    </subcellularLocation>
</comment>
<evidence type="ECO:0000256" key="9">
    <source>
        <dbReference type="ARBA" id="ARBA00022798"/>
    </source>
</evidence>
<accession>A0AAV5S9Y1</accession>
<dbReference type="Proteomes" id="UP001432027">
    <property type="component" value="Unassembled WGS sequence"/>
</dbReference>
<organism evidence="15 16">
    <name type="scientific">Pristionchus entomophagus</name>
    <dbReference type="NCBI Taxonomy" id="358040"/>
    <lineage>
        <taxon>Eukaryota</taxon>
        <taxon>Metazoa</taxon>
        <taxon>Ecdysozoa</taxon>
        <taxon>Nematoda</taxon>
        <taxon>Chromadorea</taxon>
        <taxon>Rhabditida</taxon>
        <taxon>Rhabditina</taxon>
        <taxon>Diplogasteromorpha</taxon>
        <taxon>Diplogasteroidea</taxon>
        <taxon>Neodiplogasteridae</taxon>
        <taxon>Pristionchus</taxon>
    </lineage>
</organism>
<evidence type="ECO:0000256" key="14">
    <source>
        <dbReference type="ARBA" id="ARBA00023315"/>
    </source>
</evidence>
<feature type="non-terminal residue" evidence="15">
    <location>
        <position position="1"/>
    </location>
</feature>
<keyword evidence="14" id="KW-0012">Acyltransferase</keyword>
<keyword evidence="6" id="KW-0444">Lipid biosynthesis</keyword>
<dbReference type="EC" id="2.3.1.20" evidence="5"/>
<evidence type="ECO:0000256" key="13">
    <source>
        <dbReference type="ARBA" id="ARBA00023136"/>
    </source>
</evidence>
<proteinExistence type="inferred from homology"/>
<dbReference type="CDD" id="cd07987">
    <property type="entry name" value="LPLAT_MGAT-like"/>
    <property type="match status" value="1"/>
</dbReference>
<evidence type="ECO:0000256" key="6">
    <source>
        <dbReference type="ARBA" id="ARBA00022516"/>
    </source>
</evidence>
<evidence type="ECO:0000313" key="16">
    <source>
        <dbReference type="Proteomes" id="UP001432027"/>
    </source>
</evidence>
<evidence type="ECO:0000256" key="7">
    <source>
        <dbReference type="ARBA" id="ARBA00022679"/>
    </source>
</evidence>
<evidence type="ECO:0000256" key="12">
    <source>
        <dbReference type="ARBA" id="ARBA00023098"/>
    </source>
</evidence>
<evidence type="ECO:0000256" key="11">
    <source>
        <dbReference type="ARBA" id="ARBA00022989"/>
    </source>
</evidence>
<comment type="similarity">
    <text evidence="4">Belongs to the diacylglycerol acyltransferase family.</text>
</comment>
<dbReference type="InterPro" id="IPR007130">
    <property type="entry name" value="DAGAT"/>
</dbReference>
<keyword evidence="16" id="KW-1185">Reference proteome</keyword>
<evidence type="ECO:0000256" key="8">
    <source>
        <dbReference type="ARBA" id="ARBA00022692"/>
    </source>
</evidence>
<dbReference type="GO" id="GO:0004144">
    <property type="term" value="F:diacylglycerol O-acyltransferase activity"/>
    <property type="evidence" value="ECO:0007669"/>
    <property type="project" value="UniProtKB-EC"/>
</dbReference>
<evidence type="ECO:0000256" key="5">
    <source>
        <dbReference type="ARBA" id="ARBA00013244"/>
    </source>
</evidence>
<comment type="pathway">
    <text evidence="2">Glycerolipid metabolism; triacylglycerol biosynthesis.</text>
</comment>
<keyword evidence="12" id="KW-0443">Lipid metabolism</keyword>
<dbReference type="PANTHER" id="PTHR12317:SF0">
    <property type="entry name" value="ACYLTRANSFERASE"/>
    <property type="match status" value="1"/>
</dbReference>